<dbReference type="Proteomes" id="UP000070175">
    <property type="component" value="Unassembled WGS sequence"/>
</dbReference>
<organism evidence="2 3">
    <name type="scientific">candidate division MSBL1 archaeon SCGC-AAA382N08</name>
    <dbReference type="NCBI Taxonomy" id="1698285"/>
    <lineage>
        <taxon>Archaea</taxon>
        <taxon>Methanobacteriati</taxon>
        <taxon>Methanobacteriota</taxon>
        <taxon>candidate division MSBL1</taxon>
    </lineage>
</organism>
<sequence length="138" mass="16809">MKSSELKKKIKRFKTKLNETEKKFREIREEIGKIPLHKLLLRKIGLSDYRVRTYEIMDEFEKNWGDESVGTMKYHPRHIYRVLKELNERYLIERKKYNLKGPGRPVYTYDLTEQGGRAAAYFWKDLEYDEGIMELREK</sequence>
<comment type="caution">
    <text evidence="2">The sequence shown here is derived from an EMBL/GenBank/DDBJ whole genome shotgun (WGS) entry which is preliminary data.</text>
</comment>
<protein>
    <submittedName>
        <fullName evidence="2">Uncharacterized protein</fullName>
    </submittedName>
</protein>
<evidence type="ECO:0000313" key="2">
    <source>
        <dbReference type="EMBL" id="KXB08430.1"/>
    </source>
</evidence>
<evidence type="ECO:0000313" key="3">
    <source>
        <dbReference type="Proteomes" id="UP000070175"/>
    </source>
</evidence>
<dbReference type="InterPro" id="IPR036390">
    <property type="entry name" value="WH_DNA-bd_sf"/>
</dbReference>
<dbReference type="AlphaFoldDB" id="A0A133VPR4"/>
<keyword evidence="3" id="KW-1185">Reference proteome</keyword>
<keyword evidence="1" id="KW-0175">Coiled coil</keyword>
<dbReference type="Gene3D" id="1.10.10.10">
    <property type="entry name" value="Winged helix-like DNA-binding domain superfamily/Winged helix DNA-binding domain"/>
    <property type="match status" value="1"/>
</dbReference>
<reference evidence="2 3" key="1">
    <citation type="journal article" date="2016" name="Sci. Rep.">
        <title>Metabolic traits of an uncultured archaeal lineage -MSBL1- from brine pools of the Red Sea.</title>
        <authorList>
            <person name="Mwirichia R."/>
            <person name="Alam I."/>
            <person name="Rashid M."/>
            <person name="Vinu M."/>
            <person name="Ba-Alawi W."/>
            <person name="Anthony Kamau A."/>
            <person name="Kamanda Ngugi D."/>
            <person name="Goker M."/>
            <person name="Klenk H.P."/>
            <person name="Bajic V."/>
            <person name="Stingl U."/>
        </authorList>
    </citation>
    <scope>NUCLEOTIDE SEQUENCE [LARGE SCALE GENOMIC DNA]</scope>
    <source>
        <strain evidence="2">SCGC-AAA382N08</strain>
    </source>
</reference>
<evidence type="ECO:0000256" key="1">
    <source>
        <dbReference type="SAM" id="Coils"/>
    </source>
</evidence>
<gene>
    <name evidence="2" type="ORF">AKJ56_01370</name>
</gene>
<dbReference type="SUPFAM" id="SSF46785">
    <property type="entry name" value="Winged helix' DNA-binding domain"/>
    <property type="match status" value="1"/>
</dbReference>
<dbReference type="InterPro" id="IPR036388">
    <property type="entry name" value="WH-like_DNA-bd_sf"/>
</dbReference>
<name>A0A133VPR4_9EURY</name>
<proteinExistence type="predicted"/>
<accession>A0A133VPR4</accession>
<dbReference type="EMBL" id="LHYJ01000015">
    <property type="protein sequence ID" value="KXB08430.1"/>
    <property type="molecule type" value="Genomic_DNA"/>
</dbReference>
<feature type="coiled-coil region" evidence="1">
    <location>
        <begin position="3"/>
        <end position="30"/>
    </location>
</feature>